<accession>A0A7J7N8X7</accession>
<dbReference type="Gene3D" id="1.25.40.10">
    <property type="entry name" value="Tetratricopeptide repeat domain"/>
    <property type="match status" value="4"/>
</dbReference>
<evidence type="ECO:0000256" key="2">
    <source>
        <dbReference type="ARBA" id="ARBA00022737"/>
    </source>
</evidence>
<dbReference type="InterPro" id="IPR050872">
    <property type="entry name" value="PPR_P_subfamily"/>
</dbReference>
<keyword evidence="2" id="KW-0677">Repeat</keyword>
<reference evidence="4 5" key="1">
    <citation type="journal article" date="2020" name="IScience">
        <title>Genome Sequencing of the Endangered Kingdonia uniflora (Circaeasteraceae, Ranunculales) Reveals Potential Mechanisms of Evolutionary Specialization.</title>
        <authorList>
            <person name="Sun Y."/>
            <person name="Deng T."/>
            <person name="Zhang A."/>
            <person name="Moore M.J."/>
            <person name="Landis J.B."/>
            <person name="Lin N."/>
            <person name="Zhang H."/>
            <person name="Zhang X."/>
            <person name="Huang J."/>
            <person name="Zhang X."/>
            <person name="Sun H."/>
            <person name="Wang H."/>
        </authorList>
    </citation>
    <scope>NUCLEOTIDE SEQUENCE [LARGE SCALE GENOMIC DNA]</scope>
    <source>
        <strain evidence="4">TB1705</strain>
        <tissue evidence="4">Leaf</tissue>
    </source>
</reference>
<comment type="similarity">
    <text evidence="1">Belongs to the PPR family. P subfamily.</text>
</comment>
<dbReference type="NCBIfam" id="TIGR00756">
    <property type="entry name" value="PPR"/>
    <property type="match status" value="4"/>
</dbReference>
<dbReference type="OrthoDB" id="185373at2759"/>
<evidence type="ECO:0000313" key="4">
    <source>
        <dbReference type="EMBL" id="KAF6163553.1"/>
    </source>
</evidence>
<feature type="repeat" description="PPR" evidence="3">
    <location>
        <begin position="174"/>
        <end position="208"/>
    </location>
</feature>
<feature type="repeat" description="PPR" evidence="3">
    <location>
        <begin position="293"/>
        <end position="323"/>
    </location>
</feature>
<feature type="repeat" description="PPR" evidence="3">
    <location>
        <begin position="100"/>
        <end position="134"/>
    </location>
</feature>
<dbReference type="InterPro" id="IPR011990">
    <property type="entry name" value="TPR-like_helical_dom_sf"/>
</dbReference>
<dbReference type="Proteomes" id="UP000541444">
    <property type="component" value="Unassembled WGS sequence"/>
</dbReference>
<feature type="repeat" description="PPR" evidence="3">
    <location>
        <begin position="30"/>
        <end position="64"/>
    </location>
</feature>
<dbReference type="PROSITE" id="PS51375">
    <property type="entry name" value="PPR"/>
    <property type="match status" value="5"/>
</dbReference>
<comment type="caution">
    <text evidence="4">The sequence shown here is derived from an EMBL/GenBank/DDBJ whole genome shotgun (WGS) entry which is preliminary data.</text>
</comment>
<dbReference type="InterPro" id="IPR002885">
    <property type="entry name" value="PPR_rpt"/>
</dbReference>
<name>A0A7J7N8X7_9MAGN</name>
<dbReference type="EMBL" id="JACGCM010000973">
    <property type="protein sequence ID" value="KAF6163553.1"/>
    <property type="molecule type" value="Genomic_DNA"/>
</dbReference>
<dbReference type="PANTHER" id="PTHR46128">
    <property type="entry name" value="MITOCHONDRIAL GROUP I INTRON SPLICING FACTOR CCM1"/>
    <property type="match status" value="1"/>
</dbReference>
<proteinExistence type="inferred from homology"/>
<evidence type="ECO:0000313" key="5">
    <source>
        <dbReference type="Proteomes" id="UP000541444"/>
    </source>
</evidence>
<gene>
    <name evidence="4" type="ORF">GIB67_002558</name>
</gene>
<feature type="repeat" description="PPR" evidence="3">
    <location>
        <begin position="232"/>
        <end position="266"/>
    </location>
</feature>
<evidence type="ECO:0000256" key="3">
    <source>
        <dbReference type="PROSITE-ProRule" id="PRU00708"/>
    </source>
</evidence>
<sequence>MLLMVYAEKQLTKKVLFTFINMGKLGCSPSLKLCNCLLSNLVRNGESHVASYVYDQMVRVGIVPDVFTITIKVNTYCKDGRVCRAMEFVNYMDCREFELNVVAYNALIGGYFDLRDMEGVSRLLKLMSERRITNDVVTYTLLIKGFLDGYCLIGSIDDALRVQDELLSVGLKLNQVICNSLINGICKLRQVHKANQVIRDMGVRGLKLDSYSYYTLVDAFCKEDRVEKKFASVEMYNSPIKGVFKCKRSSKVNDLLVKMHASGLKPNAVTYGALIDGWCKKGCLVHCKGLDPNIITCNALINSLCKSGYLDRAAGPFYKLKKELGPNVVTYNTLIDGYP</sequence>
<organism evidence="4 5">
    <name type="scientific">Kingdonia uniflora</name>
    <dbReference type="NCBI Taxonomy" id="39325"/>
    <lineage>
        <taxon>Eukaryota</taxon>
        <taxon>Viridiplantae</taxon>
        <taxon>Streptophyta</taxon>
        <taxon>Embryophyta</taxon>
        <taxon>Tracheophyta</taxon>
        <taxon>Spermatophyta</taxon>
        <taxon>Magnoliopsida</taxon>
        <taxon>Ranunculales</taxon>
        <taxon>Circaeasteraceae</taxon>
        <taxon>Kingdonia</taxon>
    </lineage>
</organism>
<dbReference type="Pfam" id="PF13041">
    <property type="entry name" value="PPR_2"/>
    <property type="match status" value="5"/>
</dbReference>
<protein>
    <recommendedName>
        <fullName evidence="6">Pentatricopeptide repeat-containing protein</fullName>
    </recommendedName>
</protein>
<dbReference type="AlphaFoldDB" id="A0A7J7N8X7"/>
<evidence type="ECO:0000256" key="1">
    <source>
        <dbReference type="ARBA" id="ARBA00007626"/>
    </source>
</evidence>
<dbReference type="PANTHER" id="PTHR46128:SF211">
    <property type="entry name" value="PENTACOTRIPEPTIDE-REPEAT REGION OF PRORP DOMAIN-CONTAINING PROTEIN"/>
    <property type="match status" value="1"/>
</dbReference>
<evidence type="ECO:0008006" key="6">
    <source>
        <dbReference type="Google" id="ProtNLM"/>
    </source>
</evidence>
<keyword evidence="5" id="KW-1185">Reference proteome</keyword>